<dbReference type="Gene3D" id="1.25.40.570">
    <property type="match status" value="1"/>
</dbReference>
<feature type="compositionally biased region" description="Basic and acidic residues" evidence="5">
    <location>
        <begin position="1"/>
        <end position="11"/>
    </location>
</feature>
<dbReference type="Pfam" id="PF01399">
    <property type="entry name" value="PCI"/>
    <property type="match status" value="1"/>
</dbReference>
<feature type="compositionally biased region" description="Polar residues" evidence="5">
    <location>
        <begin position="16"/>
        <end position="25"/>
    </location>
</feature>
<dbReference type="InterPro" id="IPR050871">
    <property type="entry name" value="26S_Proteasome/COP9_Components"/>
</dbReference>
<comment type="function">
    <text evidence="3">Component of the lid subcomplex of the 26S proteasome, a multiprotein complex involved in the ATP-dependent degradation of ubiquitinated proteins. In the complex, rpn-6.2 is required for proteasome assembly.</text>
</comment>
<dbReference type="PANTHER" id="PTHR10678">
    <property type="entry name" value="26S PROTEASOME NON-ATPASE REGULATORY SUBUNIT 11/COP9 SIGNALOSOME COMPLEX SUBUNIT 2"/>
    <property type="match status" value="1"/>
</dbReference>
<dbReference type="SUPFAM" id="SSF46785">
    <property type="entry name" value="Winged helix' DNA-binding domain"/>
    <property type="match status" value="1"/>
</dbReference>
<dbReference type="InterPro" id="IPR036390">
    <property type="entry name" value="WH_DNA-bd_sf"/>
</dbReference>
<feature type="domain" description="PCI" evidence="6">
    <location>
        <begin position="221"/>
        <end position="394"/>
    </location>
</feature>
<dbReference type="PROSITE" id="PS50250">
    <property type="entry name" value="PCI"/>
    <property type="match status" value="1"/>
</dbReference>
<evidence type="ECO:0000313" key="7">
    <source>
        <dbReference type="EMBL" id="TXT13450.1"/>
    </source>
</evidence>
<evidence type="ECO:0000256" key="5">
    <source>
        <dbReference type="SAM" id="MobiDB-lite"/>
    </source>
</evidence>
<keyword evidence="2" id="KW-0647">Proteasome</keyword>
<protein>
    <recommendedName>
        <fullName evidence="4">Probable 26S proteasome regulatory subunit rpn-6.2</fullName>
    </recommendedName>
</protein>
<dbReference type="SMART" id="SM00753">
    <property type="entry name" value="PAM"/>
    <property type="match status" value="1"/>
</dbReference>
<evidence type="ECO:0000256" key="3">
    <source>
        <dbReference type="ARBA" id="ARBA00056935"/>
    </source>
</evidence>
<proteinExistence type="inferred from homology"/>
<dbReference type="FunFam" id="1.25.40.570:FF:000019">
    <property type="entry name" value="Proteasome regulatory non-ATPase subunit 6"/>
    <property type="match status" value="1"/>
</dbReference>
<organism evidence="7 8">
    <name type="scientific">Vanrija humicola</name>
    <name type="common">Yeast</name>
    <name type="synonym">Cryptococcus humicola</name>
    <dbReference type="NCBI Taxonomy" id="5417"/>
    <lineage>
        <taxon>Eukaryota</taxon>
        <taxon>Fungi</taxon>
        <taxon>Dikarya</taxon>
        <taxon>Basidiomycota</taxon>
        <taxon>Agaricomycotina</taxon>
        <taxon>Tremellomycetes</taxon>
        <taxon>Trichosporonales</taxon>
        <taxon>Trichosporonaceae</taxon>
        <taxon>Vanrija</taxon>
    </lineage>
</organism>
<accession>A0A7D8Z383</accession>
<sequence length="432" mass="48570">MTVDTKEHDMEADLNSAESLRQSAPEQAEALYRSVLSRKAVDENELKDQETALLKLGALFRDTNKPESLAELVVESRQFMSQIAKAKTAKLIRALIDFFPPTARDLQMKVTGENIEWARNEKRVFLRQSLEIKLVALHIEAQNYRKALSMTEDLLKELKQLDDKIILTEVFLLESRAAHAIQNLPRAKAALTSARTTANSIYCPPLLQAQLDLQAGALNADDKDYKTAYSYFFEAFEGFTQADESDPRSLSSLKYMLLCKIMLGLPEDVTSLLLMKSASRYAGKDLDAMKATAQAQKERSLELFKATLKKYQDQLQKDNLIRSHLAALYDTLLEQNLLRVIEPYSSVELSWISHEVGQGRDVVELKLSQMILDQVFFGVLNEKAGTLEVFEEPLGEGLLSGALDTMKQMGSVIQALYEKVSLFCDLAASLKE</sequence>
<dbReference type="SMART" id="SM00088">
    <property type="entry name" value="PINT"/>
    <property type="match status" value="1"/>
</dbReference>
<evidence type="ECO:0000259" key="6">
    <source>
        <dbReference type="PROSITE" id="PS50250"/>
    </source>
</evidence>
<comment type="caution">
    <text evidence="7">The sequence shown here is derived from an EMBL/GenBank/DDBJ whole genome shotgun (WGS) entry which is preliminary data.</text>
</comment>
<name>A0A7D8Z383_VANHU</name>
<keyword evidence="8" id="KW-1185">Reference proteome</keyword>
<reference evidence="7 8" key="1">
    <citation type="journal article" date="2019" name="PLoS Genet.">
        <title>Convergent evolution of linked mating-type loci in basidiomycete fungi.</title>
        <authorList>
            <person name="Sun S."/>
            <person name="Coelho M.A."/>
            <person name="Heitman J."/>
            <person name="Nowrousian M."/>
        </authorList>
    </citation>
    <scope>NUCLEOTIDE SEQUENCE [LARGE SCALE GENOMIC DNA]</scope>
    <source>
        <strain evidence="7 8">CBS 4282</strain>
    </source>
</reference>
<dbReference type="Pfam" id="PF18055">
    <property type="entry name" value="RPN6_N"/>
    <property type="match status" value="1"/>
</dbReference>
<comment type="similarity">
    <text evidence="1">Belongs to the proteasome subunit S9 family.</text>
</comment>
<dbReference type="InterPro" id="IPR000717">
    <property type="entry name" value="PCI_dom"/>
</dbReference>
<evidence type="ECO:0000313" key="8">
    <source>
        <dbReference type="Proteomes" id="UP000473826"/>
    </source>
</evidence>
<dbReference type="InterPro" id="IPR040773">
    <property type="entry name" value="Rpn6_N"/>
</dbReference>
<dbReference type="GO" id="GO:0000502">
    <property type="term" value="C:proteasome complex"/>
    <property type="evidence" value="ECO:0007669"/>
    <property type="project" value="UniProtKB-KW"/>
</dbReference>
<evidence type="ECO:0000256" key="4">
    <source>
        <dbReference type="ARBA" id="ARBA00069091"/>
    </source>
</evidence>
<dbReference type="Proteomes" id="UP000473826">
    <property type="component" value="Unassembled WGS sequence"/>
</dbReference>
<dbReference type="AlphaFoldDB" id="A0A7D8Z383"/>
<dbReference type="EMBL" id="QKWK01000002">
    <property type="protein sequence ID" value="TXT13450.1"/>
    <property type="molecule type" value="Genomic_DNA"/>
</dbReference>
<evidence type="ECO:0000256" key="1">
    <source>
        <dbReference type="ARBA" id="ARBA00007454"/>
    </source>
</evidence>
<evidence type="ECO:0000256" key="2">
    <source>
        <dbReference type="ARBA" id="ARBA00022942"/>
    </source>
</evidence>
<gene>
    <name evidence="7" type="ORF">VHUM_00817</name>
</gene>
<dbReference type="OrthoDB" id="1418352at2759"/>
<feature type="region of interest" description="Disordered" evidence="5">
    <location>
        <begin position="1"/>
        <end position="25"/>
    </location>
</feature>